<gene>
    <name evidence="2" type="ORF">LF1_11750</name>
</gene>
<dbReference type="AlphaFoldDB" id="A0A5B1CGK3"/>
<keyword evidence="1" id="KW-1133">Transmembrane helix</keyword>
<sequence length="407" mass="44400">MMGNTVHHPVLLIEIGIVVAGEIDAVDQQALKNAIDAARSTLQSTFATAGLTFQFVQTQRRELVSDARVEPSVLLRQAQEERDVKGWDFAYVVTAAELVGRYSSSSCFAALSRPLDAAVFSTSLIDPQASDQTSAASQRIERLTMRLTRLMLHAIGHLSGLPQVDGGDRVMARPTEVGHLDSPAVFSQAEQSKIQRALVETADQRLEEQNGDVGNRLTFIIRASWINRLEIIEAVYAARPWQFPRRLSGLTIGSVSTLLILLMTAEAWDLALSQSKLSVSLLGVFVAIATTGFVAVRQQLLIRRRRNRSEQNVVTALSAVLIVAFGMATTWVCLAVAGMWVATMLFSSNLIASWATSGDLNADNVGLASRWLMSCFCSSLGILIGALGASFESQNYFQHVIFVDEEL</sequence>
<keyword evidence="1" id="KW-0812">Transmembrane</keyword>
<feature type="transmembrane region" description="Helical" evidence="1">
    <location>
        <begin position="317"/>
        <end position="341"/>
    </location>
</feature>
<dbReference type="EMBL" id="VRLW01000001">
    <property type="protein sequence ID" value="KAA1258653.1"/>
    <property type="molecule type" value="Genomic_DNA"/>
</dbReference>
<proteinExistence type="predicted"/>
<evidence type="ECO:0000313" key="3">
    <source>
        <dbReference type="Proteomes" id="UP000322699"/>
    </source>
</evidence>
<feature type="transmembrane region" description="Helical" evidence="1">
    <location>
        <begin position="247"/>
        <end position="265"/>
    </location>
</feature>
<evidence type="ECO:0000256" key="1">
    <source>
        <dbReference type="SAM" id="Phobius"/>
    </source>
</evidence>
<dbReference type="GO" id="GO:0008237">
    <property type="term" value="F:metallopeptidase activity"/>
    <property type="evidence" value="ECO:0007669"/>
    <property type="project" value="InterPro"/>
</dbReference>
<reference evidence="2 3" key="1">
    <citation type="submission" date="2019-08" db="EMBL/GenBank/DDBJ databases">
        <title>Deep-cultivation of Planctomycetes and their phenomic and genomic characterization uncovers novel biology.</title>
        <authorList>
            <person name="Wiegand S."/>
            <person name="Jogler M."/>
            <person name="Boedeker C."/>
            <person name="Pinto D."/>
            <person name="Vollmers J."/>
            <person name="Rivas-Marin E."/>
            <person name="Kohn T."/>
            <person name="Peeters S.H."/>
            <person name="Heuer A."/>
            <person name="Rast P."/>
            <person name="Oberbeckmann S."/>
            <person name="Bunk B."/>
            <person name="Jeske O."/>
            <person name="Meyerdierks A."/>
            <person name="Storesund J.E."/>
            <person name="Kallscheuer N."/>
            <person name="Luecker S."/>
            <person name="Lage O.M."/>
            <person name="Pohl T."/>
            <person name="Merkel B.J."/>
            <person name="Hornburger P."/>
            <person name="Mueller R.-W."/>
            <person name="Bruemmer F."/>
            <person name="Labrenz M."/>
            <person name="Spormann A.M."/>
            <person name="Op Den Camp H."/>
            <person name="Overmann J."/>
            <person name="Amann R."/>
            <person name="Jetten M.S.M."/>
            <person name="Mascher T."/>
            <person name="Medema M.H."/>
            <person name="Devos D.P."/>
            <person name="Kaster A.-K."/>
            <person name="Ovreas L."/>
            <person name="Rohde M."/>
            <person name="Galperin M.Y."/>
            <person name="Jogler C."/>
        </authorList>
    </citation>
    <scope>NUCLEOTIDE SEQUENCE [LARGE SCALE GENOMIC DNA]</scope>
    <source>
        <strain evidence="2 3">LF1</strain>
    </source>
</reference>
<organism evidence="2 3">
    <name type="scientific">Rubripirellula obstinata</name>
    <dbReference type="NCBI Taxonomy" id="406547"/>
    <lineage>
        <taxon>Bacteria</taxon>
        <taxon>Pseudomonadati</taxon>
        <taxon>Planctomycetota</taxon>
        <taxon>Planctomycetia</taxon>
        <taxon>Pirellulales</taxon>
        <taxon>Pirellulaceae</taxon>
        <taxon>Rubripirellula</taxon>
    </lineage>
</organism>
<dbReference type="Proteomes" id="UP000322699">
    <property type="component" value="Unassembled WGS sequence"/>
</dbReference>
<dbReference type="OrthoDB" id="7831148at2"/>
<protein>
    <submittedName>
        <fullName evidence="2">Uncharacterized protein</fullName>
    </submittedName>
</protein>
<dbReference type="RefSeq" id="WP_084422776.1">
    <property type="nucleotide sequence ID" value="NZ_LWSK01000076.1"/>
</dbReference>
<dbReference type="Gene3D" id="3.40.390.10">
    <property type="entry name" value="Collagenase (Catalytic Domain)"/>
    <property type="match status" value="1"/>
</dbReference>
<feature type="transmembrane region" description="Helical" evidence="1">
    <location>
        <begin position="371"/>
        <end position="391"/>
    </location>
</feature>
<comment type="caution">
    <text evidence="2">The sequence shown here is derived from an EMBL/GenBank/DDBJ whole genome shotgun (WGS) entry which is preliminary data.</text>
</comment>
<dbReference type="InterPro" id="IPR024079">
    <property type="entry name" value="MetalloPept_cat_dom_sf"/>
</dbReference>
<name>A0A5B1CGK3_9BACT</name>
<evidence type="ECO:0000313" key="2">
    <source>
        <dbReference type="EMBL" id="KAA1258653.1"/>
    </source>
</evidence>
<accession>A0A5B1CGK3</accession>
<keyword evidence="1" id="KW-0472">Membrane</keyword>
<feature type="transmembrane region" description="Helical" evidence="1">
    <location>
        <begin position="277"/>
        <end position="296"/>
    </location>
</feature>
<keyword evidence="3" id="KW-1185">Reference proteome</keyword>